<name>A0A921EA49_9BACT</name>
<evidence type="ECO:0000313" key="2">
    <source>
        <dbReference type="EMBL" id="HJE39007.1"/>
    </source>
</evidence>
<keyword evidence="1" id="KW-0732">Signal</keyword>
<feature type="chain" id="PRO_5037067867" evidence="1">
    <location>
        <begin position="24"/>
        <end position="285"/>
    </location>
</feature>
<evidence type="ECO:0000256" key="1">
    <source>
        <dbReference type="SAM" id="SignalP"/>
    </source>
</evidence>
<feature type="signal peptide" evidence="1">
    <location>
        <begin position="1"/>
        <end position="23"/>
    </location>
</feature>
<dbReference type="AlphaFoldDB" id="A0A921EA49"/>
<dbReference type="InterPro" id="IPR005901">
    <property type="entry name" value="GLPGLI"/>
</dbReference>
<proteinExistence type="predicted"/>
<dbReference type="Proteomes" id="UP000711407">
    <property type="component" value="Unassembled WGS sequence"/>
</dbReference>
<protein>
    <submittedName>
        <fullName evidence="2">GLPGLI family protein</fullName>
    </submittedName>
</protein>
<comment type="caution">
    <text evidence="2">The sequence shown here is derived from an EMBL/GenBank/DDBJ whole genome shotgun (WGS) entry which is preliminary data.</text>
</comment>
<organism evidence="2 3">
    <name type="scientific">Candidatus Amulumruptor caecigallinarius</name>
    <dbReference type="NCBI Taxonomy" id="2109911"/>
    <lineage>
        <taxon>Bacteria</taxon>
        <taxon>Pseudomonadati</taxon>
        <taxon>Bacteroidota</taxon>
        <taxon>Bacteroidia</taxon>
        <taxon>Bacteroidales</taxon>
        <taxon>Muribaculaceae</taxon>
        <taxon>Candidatus Amulumruptor</taxon>
    </lineage>
</organism>
<dbReference type="NCBIfam" id="TIGR01200">
    <property type="entry name" value="GLPGLI"/>
    <property type="match status" value="1"/>
</dbReference>
<accession>A0A921EA49</accession>
<reference evidence="2" key="2">
    <citation type="submission" date="2021-09" db="EMBL/GenBank/DDBJ databases">
        <authorList>
            <person name="Gilroy R."/>
        </authorList>
    </citation>
    <scope>NUCLEOTIDE SEQUENCE</scope>
    <source>
        <strain evidence="2">4100</strain>
    </source>
</reference>
<evidence type="ECO:0000313" key="3">
    <source>
        <dbReference type="Proteomes" id="UP000711407"/>
    </source>
</evidence>
<sequence>MSRNVNKMALLMVLCAVASMAMAQKAQLKVGYTYDFFDPRGIEKRHDYILLAGNGVSKFYNHQTQWLDSVRCTEEGERWYAQQGLVMMGELMNRPREEREAILNSSSLGRPVSLYVQRKGDVFNVWDEIYWEYRKYTEPIEPRDWTVMEASTKTILGYECVKAETDYHGRHWTAWFSLEVPVDAGPWKLLGLPGLIFEAVDSTGQHHFTANGIEATDIEIPKVYEPFEYETTTRNEFLKLCRYRYDNPQGMRDLHFGGDAVKLSPERIAYESGKEGYDLLETDYR</sequence>
<reference evidence="2" key="1">
    <citation type="journal article" date="2021" name="PeerJ">
        <title>Extensive microbial diversity within the chicken gut microbiome revealed by metagenomics and culture.</title>
        <authorList>
            <person name="Gilroy R."/>
            <person name="Ravi A."/>
            <person name="Getino M."/>
            <person name="Pursley I."/>
            <person name="Horton D.L."/>
            <person name="Alikhan N.F."/>
            <person name="Baker D."/>
            <person name="Gharbi K."/>
            <person name="Hall N."/>
            <person name="Watson M."/>
            <person name="Adriaenssens E.M."/>
            <person name="Foster-Nyarko E."/>
            <person name="Jarju S."/>
            <person name="Secka A."/>
            <person name="Antonio M."/>
            <person name="Oren A."/>
            <person name="Chaudhuri R.R."/>
            <person name="La Ragione R."/>
            <person name="Hildebrand F."/>
            <person name="Pallen M.J."/>
        </authorList>
    </citation>
    <scope>NUCLEOTIDE SEQUENCE</scope>
    <source>
        <strain evidence="2">4100</strain>
    </source>
</reference>
<dbReference type="Pfam" id="PF09697">
    <property type="entry name" value="Porph_ging"/>
    <property type="match status" value="1"/>
</dbReference>
<dbReference type="EMBL" id="DYXT01000026">
    <property type="protein sequence ID" value="HJE39007.1"/>
    <property type="molecule type" value="Genomic_DNA"/>
</dbReference>
<gene>
    <name evidence="2" type="ORF">K8V47_04540</name>
</gene>